<dbReference type="PANTHER" id="PTHR11530:SF26">
    <property type="entry name" value="FAD DEPENDENT OXIDOREDUCTASE SUPERFAMILY (AFU_ORTHOLOGUE AFUA_5G13940)"/>
    <property type="match status" value="1"/>
</dbReference>
<name>A0A6A6PK09_9PEZI</name>
<feature type="domain" description="FAD dependent oxidoreductase" evidence="7">
    <location>
        <begin position="11"/>
        <end position="351"/>
    </location>
</feature>
<feature type="binding site" evidence="6">
    <location>
        <begin position="57"/>
        <end position="58"/>
    </location>
    <ligand>
        <name>FAD</name>
        <dbReference type="ChEBI" id="CHEBI:57692"/>
    </ligand>
</feature>
<evidence type="ECO:0000256" key="5">
    <source>
        <dbReference type="ARBA" id="ARBA00023002"/>
    </source>
</evidence>
<evidence type="ECO:0000256" key="1">
    <source>
        <dbReference type="ARBA" id="ARBA00001974"/>
    </source>
</evidence>
<dbReference type="Gene3D" id="3.40.50.720">
    <property type="entry name" value="NAD(P)-binding Rossmann-like Domain"/>
    <property type="match status" value="1"/>
</dbReference>
<gene>
    <name evidence="8" type="ORF">BDY17DRAFT_303293</name>
</gene>
<protein>
    <submittedName>
        <fullName evidence="8">FAD dependent oxidoreductase</fullName>
    </submittedName>
</protein>
<dbReference type="PIRSF" id="PIRSF000189">
    <property type="entry name" value="D-aa_oxidase"/>
    <property type="match status" value="1"/>
</dbReference>
<dbReference type="GO" id="GO:0005737">
    <property type="term" value="C:cytoplasm"/>
    <property type="evidence" value="ECO:0007669"/>
    <property type="project" value="TreeGrafter"/>
</dbReference>
<comment type="similarity">
    <text evidence="2">Belongs to the DAMOX/DASOX family.</text>
</comment>
<evidence type="ECO:0000313" key="9">
    <source>
        <dbReference type="Proteomes" id="UP000799767"/>
    </source>
</evidence>
<reference evidence="8" key="1">
    <citation type="journal article" date="2020" name="Stud. Mycol.">
        <title>101 Dothideomycetes genomes: a test case for predicting lifestyles and emergence of pathogens.</title>
        <authorList>
            <person name="Haridas S."/>
            <person name="Albert R."/>
            <person name="Binder M."/>
            <person name="Bloem J."/>
            <person name="Labutti K."/>
            <person name="Salamov A."/>
            <person name="Andreopoulos B."/>
            <person name="Baker S."/>
            <person name="Barry K."/>
            <person name="Bills G."/>
            <person name="Bluhm B."/>
            <person name="Cannon C."/>
            <person name="Castanera R."/>
            <person name="Culley D."/>
            <person name="Daum C."/>
            <person name="Ezra D."/>
            <person name="Gonzalez J."/>
            <person name="Henrissat B."/>
            <person name="Kuo A."/>
            <person name="Liang C."/>
            <person name="Lipzen A."/>
            <person name="Lutzoni F."/>
            <person name="Magnuson J."/>
            <person name="Mondo S."/>
            <person name="Nolan M."/>
            <person name="Ohm R."/>
            <person name="Pangilinan J."/>
            <person name="Park H.-J."/>
            <person name="Ramirez L."/>
            <person name="Alfaro M."/>
            <person name="Sun H."/>
            <person name="Tritt A."/>
            <person name="Yoshinaga Y."/>
            <person name="Zwiers L.-H."/>
            <person name="Turgeon B."/>
            <person name="Goodwin S."/>
            <person name="Spatafora J."/>
            <person name="Crous P."/>
            <person name="Grigoriev I."/>
        </authorList>
    </citation>
    <scope>NUCLEOTIDE SEQUENCE</scope>
    <source>
        <strain evidence="8">CBS 113389</strain>
    </source>
</reference>
<evidence type="ECO:0000256" key="4">
    <source>
        <dbReference type="ARBA" id="ARBA00022827"/>
    </source>
</evidence>
<dbReference type="EMBL" id="MU001640">
    <property type="protein sequence ID" value="KAF2480136.1"/>
    <property type="molecule type" value="Genomic_DNA"/>
</dbReference>
<comment type="cofactor">
    <cofactor evidence="1 6">
        <name>FAD</name>
        <dbReference type="ChEBI" id="CHEBI:57692"/>
    </cofactor>
</comment>
<dbReference type="Proteomes" id="UP000799767">
    <property type="component" value="Unassembled WGS sequence"/>
</dbReference>
<dbReference type="GO" id="GO:0071949">
    <property type="term" value="F:FAD binding"/>
    <property type="evidence" value="ECO:0007669"/>
    <property type="project" value="InterPro"/>
</dbReference>
<sequence>MVARLKSGQEIVVIGAGVIGLTTALCLQEAKHQVLIVADDFPSPSETIDPRRQINYTSPWAGAHNGWGVDLPNANSTPQDCRDHGFALRTFAKMRHLHNEYSDAGVTFMKGVQLYEDRPDELKDIGPERAAELGIEDFSFIPPGEFPEGVTFGYTFRTWSVNPMVYCSFLLRRFSMLGGKIRKQHIRRPEEIFAMHGLPDVNFVVNASGIGFGDPDMFIIRGQTCLVANDCDVTVSRRNADGSGSYCIPRKYSGGTIIGGTFEPNNWDSEPAPGKREQMLQGLAKTYPPILGKSGRFAPLQDIVGRRPARKGGMRIEKEDLDHGRAVIHAYGAGGRGYELSWGVAHAVCELVARK</sequence>
<keyword evidence="4 6" id="KW-0274">FAD</keyword>
<evidence type="ECO:0000259" key="7">
    <source>
        <dbReference type="Pfam" id="PF01266"/>
    </source>
</evidence>
<keyword evidence="3" id="KW-0285">Flavoprotein</keyword>
<dbReference type="GO" id="GO:0019478">
    <property type="term" value="P:D-amino acid catabolic process"/>
    <property type="evidence" value="ECO:0007669"/>
    <property type="project" value="TreeGrafter"/>
</dbReference>
<evidence type="ECO:0000256" key="6">
    <source>
        <dbReference type="PIRSR" id="PIRSR000189-1"/>
    </source>
</evidence>
<dbReference type="SUPFAM" id="SSF51971">
    <property type="entry name" value="Nucleotide-binding domain"/>
    <property type="match status" value="1"/>
</dbReference>
<dbReference type="InterPro" id="IPR006076">
    <property type="entry name" value="FAD-dep_OxRdtase"/>
</dbReference>
<dbReference type="InterPro" id="IPR023209">
    <property type="entry name" value="DAO"/>
</dbReference>
<keyword evidence="9" id="KW-1185">Reference proteome</keyword>
<dbReference type="OrthoDB" id="2015447at2759"/>
<feature type="binding site" evidence="6">
    <location>
        <position position="307"/>
    </location>
    <ligand>
        <name>D-dopa</name>
        <dbReference type="ChEBI" id="CHEBI:149689"/>
    </ligand>
</feature>
<evidence type="ECO:0000256" key="3">
    <source>
        <dbReference type="ARBA" id="ARBA00022630"/>
    </source>
</evidence>
<evidence type="ECO:0000313" key="8">
    <source>
        <dbReference type="EMBL" id="KAF2480136.1"/>
    </source>
</evidence>
<dbReference type="InterPro" id="IPR006181">
    <property type="entry name" value="D-amino_acid_oxidase_CS"/>
</dbReference>
<dbReference type="SUPFAM" id="SSF54373">
    <property type="entry name" value="FAD-linked reductases, C-terminal domain"/>
    <property type="match status" value="1"/>
</dbReference>
<dbReference type="Gene3D" id="3.30.9.10">
    <property type="entry name" value="D-Amino Acid Oxidase, subunit A, domain 2"/>
    <property type="match status" value="1"/>
</dbReference>
<evidence type="ECO:0000256" key="2">
    <source>
        <dbReference type="ARBA" id="ARBA00006730"/>
    </source>
</evidence>
<feature type="binding site" evidence="6">
    <location>
        <position position="246"/>
    </location>
    <ligand>
        <name>D-dopa</name>
        <dbReference type="ChEBI" id="CHEBI:149689"/>
    </ligand>
</feature>
<dbReference type="GeneID" id="54475545"/>
<feature type="binding site" evidence="6">
    <location>
        <position position="335"/>
    </location>
    <ligand>
        <name>D-dopa</name>
        <dbReference type="ChEBI" id="CHEBI:149689"/>
    </ligand>
</feature>
<dbReference type="GO" id="GO:0003884">
    <property type="term" value="F:D-amino-acid oxidase activity"/>
    <property type="evidence" value="ECO:0007669"/>
    <property type="project" value="InterPro"/>
</dbReference>
<dbReference type="Pfam" id="PF01266">
    <property type="entry name" value="DAO"/>
    <property type="match status" value="1"/>
</dbReference>
<dbReference type="PANTHER" id="PTHR11530">
    <property type="entry name" value="D-AMINO ACID OXIDASE"/>
    <property type="match status" value="1"/>
</dbReference>
<keyword evidence="5" id="KW-0560">Oxidoreductase</keyword>
<dbReference type="RefSeq" id="XP_033586706.1">
    <property type="nucleotide sequence ID" value="XM_033734543.1"/>
</dbReference>
<dbReference type="AlphaFoldDB" id="A0A6A6PK09"/>
<dbReference type="PROSITE" id="PS00677">
    <property type="entry name" value="DAO"/>
    <property type="match status" value="1"/>
</dbReference>
<organism evidence="8 9">
    <name type="scientific">Neohortaea acidophila</name>
    <dbReference type="NCBI Taxonomy" id="245834"/>
    <lineage>
        <taxon>Eukaryota</taxon>
        <taxon>Fungi</taxon>
        <taxon>Dikarya</taxon>
        <taxon>Ascomycota</taxon>
        <taxon>Pezizomycotina</taxon>
        <taxon>Dothideomycetes</taxon>
        <taxon>Dothideomycetidae</taxon>
        <taxon>Mycosphaerellales</taxon>
        <taxon>Teratosphaeriaceae</taxon>
        <taxon>Neohortaea</taxon>
    </lineage>
</organism>
<proteinExistence type="inferred from homology"/>
<accession>A0A6A6PK09</accession>